<keyword evidence="1" id="KW-0812">Transmembrane</keyword>
<evidence type="ECO:0000313" key="3">
    <source>
        <dbReference type="Proteomes" id="UP000075881"/>
    </source>
</evidence>
<organism evidence="2 3">
    <name type="scientific">Anopheles christyi</name>
    <dbReference type="NCBI Taxonomy" id="43041"/>
    <lineage>
        <taxon>Eukaryota</taxon>
        <taxon>Metazoa</taxon>
        <taxon>Ecdysozoa</taxon>
        <taxon>Arthropoda</taxon>
        <taxon>Hexapoda</taxon>
        <taxon>Insecta</taxon>
        <taxon>Pterygota</taxon>
        <taxon>Neoptera</taxon>
        <taxon>Endopterygota</taxon>
        <taxon>Diptera</taxon>
        <taxon>Nematocera</taxon>
        <taxon>Culicoidea</taxon>
        <taxon>Culicidae</taxon>
        <taxon>Anophelinae</taxon>
        <taxon>Anopheles</taxon>
    </lineage>
</organism>
<evidence type="ECO:0000313" key="2">
    <source>
        <dbReference type="EnsemblMetazoa" id="ACHR003685-PA"/>
    </source>
</evidence>
<evidence type="ECO:0000256" key="1">
    <source>
        <dbReference type="SAM" id="Phobius"/>
    </source>
</evidence>
<sequence>MEKYICSGNNHTTLLEVASFSGCILFAIAIAVAIYYGVIHVDESASDAIKDTGSKIKHSIKDGFKKLSDD</sequence>
<accession>A0A182JYV3</accession>
<proteinExistence type="predicted"/>
<protein>
    <submittedName>
        <fullName evidence="2">Uncharacterized protein</fullName>
    </submittedName>
</protein>
<dbReference type="AlphaFoldDB" id="A0A182JYV3"/>
<keyword evidence="3" id="KW-1185">Reference proteome</keyword>
<name>A0A182JYV3_9DIPT</name>
<dbReference type="EnsemblMetazoa" id="ACHR003685-RA">
    <property type="protein sequence ID" value="ACHR003685-PA"/>
    <property type="gene ID" value="ACHR003685"/>
</dbReference>
<reference evidence="2" key="2">
    <citation type="submission" date="2020-05" db="UniProtKB">
        <authorList>
            <consortium name="EnsemblMetazoa"/>
        </authorList>
    </citation>
    <scope>IDENTIFICATION</scope>
    <source>
        <strain evidence="2">ACHKN1017</strain>
    </source>
</reference>
<keyword evidence="1" id="KW-0472">Membrane</keyword>
<reference evidence="3" key="1">
    <citation type="submission" date="2013-03" db="EMBL/GenBank/DDBJ databases">
        <title>The Genome Sequence of Anopheles christyi ACHKN1017.</title>
        <authorList>
            <consortium name="The Broad Institute Genomics Platform"/>
            <person name="Neafsey D.E."/>
            <person name="Besansky N."/>
            <person name="Walker B."/>
            <person name="Young S.K."/>
            <person name="Zeng Q."/>
            <person name="Gargeya S."/>
            <person name="Fitzgerald M."/>
            <person name="Haas B."/>
            <person name="Abouelleil A."/>
            <person name="Allen A.W."/>
            <person name="Alvarado L."/>
            <person name="Arachchi H.M."/>
            <person name="Berlin A.M."/>
            <person name="Chapman S.B."/>
            <person name="Gainer-Dewar J."/>
            <person name="Goldberg J."/>
            <person name="Griggs A."/>
            <person name="Gujja S."/>
            <person name="Hansen M."/>
            <person name="Howarth C."/>
            <person name="Imamovic A."/>
            <person name="Ireland A."/>
            <person name="Larimer J."/>
            <person name="McCowan C."/>
            <person name="Murphy C."/>
            <person name="Pearson M."/>
            <person name="Poon T.W."/>
            <person name="Priest M."/>
            <person name="Roberts A."/>
            <person name="Saif S."/>
            <person name="Shea T."/>
            <person name="Sisk P."/>
            <person name="Sykes S."/>
            <person name="Wortman J."/>
            <person name="Nusbaum C."/>
            <person name="Birren B."/>
        </authorList>
    </citation>
    <scope>NUCLEOTIDE SEQUENCE [LARGE SCALE GENOMIC DNA]</scope>
    <source>
        <strain evidence="3">ACHKN1017</strain>
    </source>
</reference>
<dbReference type="VEuPathDB" id="VectorBase:ACHR003685"/>
<feature type="transmembrane region" description="Helical" evidence="1">
    <location>
        <begin position="17"/>
        <end position="38"/>
    </location>
</feature>
<dbReference type="Proteomes" id="UP000075881">
    <property type="component" value="Unassembled WGS sequence"/>
</dbReference>
<keyword evidence="1" id="KW-1133">Transmembrane helix</keyword>